<dbReference type="PATRIC" id="fig|749927.5.peg.4977"/>
<feature type="compositionally biased region" description="Low complexity" evidence="1">
    <location>
        <begin position="39"/>
        <end position="49"/>
    </location>
</feature>
<evidence type="ECO:0000256" key="1">
    <source>
        <dbReference type="SAM" id="MobiDB-lite"/>
    </source>
</evidence>
<dbReference type="EMBL" id="CP002000">
    <property type="protein sequence ID" value="ADJ46577.1"/>
    <property type="molecule type" value="Genomic_DNA"/>
</dbReference>
<evidence type="ECO:0008006" key="5">
    <source>
        <dbReference type="Google" id="ProtNLM"/>
    </source>
</evidence>
<dbReference type="Proteomes" id="UP000000328">
    <property type="component" value="Chromosome"/>
</dbReference>
<sequence>MNLFRTRRPALAIVALTLGVAGCSTPAGPDAPRSTDQNTTTADATTAETPPSNPGTEPTGPESPRTGDHGVAISIPELPIGGNANPAGHEKLCADASWLQPETLPAGGVKVSRIQADPPTGFHVGGKCGRLPSCASFTFHTGKDHCSVEVTGPGTAQGAQLKFTGGFTCPPGQESSCRELTARMNPGAIGLSRPETATEPESPATEAPPSSSR</sequence>
<evidence type="ECO:0000313" key="4">
    <source>
        <dbReference type="Proteomes" id="UP000000328"/>
    </source>
</evidence>
<feature type="region of interest" description="Disordered" evidence="1">
    <location>
        <begin position="186"/>
        <end position="213"/>
    </location>
</feature>
<reference evidence="3 4" key="1">
    <citation type="journal article" date="2010" name="Cell Res.">
        <title>Complete genome sequence of the rifamycin SV-producing Amycolatopsis mediterranei U32 revealed its genetic characteristics in phylogeny and metabolism.</title>
        <authorList>
            <person name="Zhao W."/>
            <person name="Zhong Y."/>
            <person name="Yuan H."/>
            <person name="Wang J."/>
            <person name="Zheng H."/>
            <person name="Wang Y."/>
            <person name="Cen X."/>
            <person name="Xu F."/>
            <person name="Bai J."/>
            <person name="Han X."/>
            <person name="Lu G."/>
            <person name="Zhu Y."/>
            <person name="Shao Z."/>
            <person name="Yan H."/>
            <person name="Li C."/>
            <person name="Peng N."/>
            <person name="Zhang Z."/>
            <person name="Zhang Y."/>
            <person name="Lin W."/>
            <person name="Fan Y."/>
            <person name="Qin Z."/>
            <person name="Hu Y."/>
            <person name="Zhu B."/>
            <person name="Wang S."/>
            <person name="Ding X."/>
            <person name="Zhao G.P."/>
        </authorList>
    </citation>
    <scope>NUCLEOTIDE SEQUENCE [LARGE SCALE GENOMIC DNA]</scope>
    <source>
        <strain evidence="4">U-32</strain>
    </source>
</reference>
<evidence type="ECO:0000313" key="3">
    <source>
        <dbReference type="EMBL" id="ADJ46577.1"/>
    </source>
</evidence>
<dbReference type="HOGENOM" id="CLU_1292211_0_0_11"/>
<proteinExistence type="predicted"/>
<dbReference type="AlphaFoldDB" id="A0A0H3D8D5"/>
<feature type="chain" id="PRO_5038375703" description="Secreted protein" evidence="2">
    <location>
        <begin position="27"/>
        <end position="213"/>
    </location>
</feature>
<gene>
    <name evidence="3" type="ordered locus">AMED_4811</name>
</gene>
<dbReference type="PROSITE" id="PS51257">
    <property type="entry name" value="PROKAR_LIPOPROTEIN"/>
    <property type="match status" value="1"/>
</dbReference>
<feature type="compositionally biased region" description="Low complexity" evidence="1">
    <location>
        <begin position="194"/>
        <end position="213"/>
    </location>
</feature>
<feature type="region of interest" description="Disordered" evidence="1">
    <location>
        <begin position="23"/>
        <end position="86"/>
    </location>
</feature>
<dbReference type="RefSeq" id="WP_013226643.1">
    <property type="nucleotide sequence ID" value="NC_014318.1"/>
</dbReference>
<name>A0A0H3D8D5_AMYMU</name>
<dbReference type="GeneID" id="92872525"/>
<keyword evidence="2" id="KW-0732">Signal</keyword>
<feature type="signal peptide" evidence="2">
    <location>
        <begin position="1"/>
        <end position="26"/>
    </location>
</feature>
<accession>A0A0H3D8D5</accession>
<organism evidence="3 4">
    <name type="scientific">Amycolatopsis mediterranei (strain U-32)</name>
    <dbReference type="NCBI Taxonomy" id="749927"/>
    <lineage>
        <taxon>Bacteria</taxon>
        <taxon>Bacillati</taxon>
        <taxon>Actinomycetota</taxon>
        <taxon>Actinomycetes</taxon>
        <taxon>Pseudonocardiales</taxon>
        <taxon>Pseudonocardiaceae</taxon>
        <taxon>Amycolatopsis</taxon>
    </lineage>
</organism>
<protein>
    <recommendedName>
        <fullName evidence="5">Secreted protein</fullName>
    </recommendedName>
</protein>
<dbReference type="OrthoDB" id="3621817at2"/>
<evidence type="ECO:0000256" key="2">
    <source>
        <dbReference type="SAM" id="SignalP"/>
    </source>
</evidence>
<dbReference type="KEGG" id="amd:AMED_4811"/>